<gene>
    <name evidence="1" type="ORF">GT003_28225</name>
</gene>
<dbReference type="RefSeq" id="WP_161704308.1">
    <property type="nucleotide sequence ID" value="NZ_JAAAMU010000024.1"/>
</dbReference>
<evidence type="ECO:0000313" key="2">
    <source>
        <dbReference type="Proteomes" id="UP000558113"/>
    </source>
</evidence>
<dbReference type="AlphaFoldDB" id="A0A7X5C1N8"/>
<accession>A0A7X5C1N8</accession>
<sequence>MTTDKDDYVQQTITGAYGLSRRWNSGQTKFSQVYDQLSVHKLQQEMTINDTVKNNRKHTISELMEAKAEVEFQIDYLNKRLKGLSAEAMNCASQLISLFDEAHSLISNAFYRIYSETNDGKGFAELCINKEALLIGLVDELTSRLEILGRRRGIYLIKDIQYVQAWMIN</sequence>
<dbReference type="EMBL" id="JAAAMU010000024">
    <property type="protein sequence ID" value="NBC72886.1"/>
    <property type="molecule type" value="Genomic_DNA"/>
</dbReference>
<organism evidence="1 2">
    <name type="scientific">Paenibacillus sacheonensis</name>
    <dbReference type="NCBI Taxonomy" id="742054"/>
    <lineage>
        <taxon>Bacteria</taxon>
        <taxon>Bacillati</taxon>
        <taxon>Bacillota</taxon>
        <taxon>Bacilli</taxon>
        <taxon>Bacillales</taxon>
        <taxon>Paenibacillaceae</taxon>
        <taxon>Paenibacillus</taxon>
    </lineage>
</organism>
<proteinExistence type="predicted"/>
<reference evidence="1 2" key="1">
    <citation type="submission" date="2020-01" db="EMBL/GenBank/DDBJ databases">
        <title>Paenibacillus soybeanensis sp. nov. isolated from the nodules of soybean (Glycine max(L.) Merr).</title>
        <authorList>
            <person name="Wang H."/>
        </authorList>
    </citation>
    <scope>NUCLEOTIDE SEQUENCE [LARGE SCALE GENOMIC DNA]</scope>
    <source>
        <strain evidence="1 2">DSM 23054</strain>
    </source>
</reference>
<comment type="caution">
    <text evidence="1">The sequence shown here is derived from an EMBL/GenBank/DDBJ whole genome shotgun (WGS) entry which is preliminary data.</text>
</comment>
<keyword evidence="2" id="KW-1185">Reference proteome</keyword>
<evidence type="ECO:0000313" key="1">
    <source>
        <dbReference type="EMBL" id="NBC72886.1"/>
    </source>
</evidence>
<name>A0A7X5C1N8_9BACL</name>
<protein>
    <submittedName>
        <fullName evidence="1">Uncharacterized protein</fullName>
    </submittedName>
</protein>
<dbReference type="Proteomes" id="UP000558113">
    <property type="component" value="Unassembled WGS sequence"/>
</dbReference>
<dbReference type="OrthoDB" id="9886639at2"/>